<dbReference type="EMBL" id="CM047748">
    <property type="protein sequence ID" value="KAJ0014017.1"/>
    <property type="molecule type" value="Genomic_DNA"/>
</dbReference>
<keyword evidence="2" id="KW-1185">Reference proteome</keyword>
<accession>A0ACC0XA49</accession>
<sequence length="658" mass="74401">MDPKSGNSSLESTEVHTCIRSKIDHVYSGEMDPSNGNLNHESTEVPIDMNQQQQNLERSEQTIQWLPSLHLLTDRNPRKEELRLHLLKAAIEGNIDAVKSQFNNPLFSNSSSSSSSASSSSSPLNAASPPSPFNVAITEKHETIFHVAAGANQTDFLEKMIDEIAADDLKLQNVKGNTAFCFAVMAGNISIAEKMLKKKRDLLTIRGGGNLTPLNLAAMFGEREMAIYLYRQYYRGTLTLADRKQLLFDSIDTTLYDLARELLEDEDDNENELAMTEYEHGSNLLTPLHRLALTPFHLLDQNRRSKETTSPNRVLESVKCLWEKILEIRKSKSDRTTLINQALALVECLWKKIFKAKRDQVWDYLKEHRDLLFTAAQLGNFKFLGKLIELYPDLVHLKDDEEQTIFHIAIIYRHDDLFKLINQIGFNKHVVASYVDIKENTLLHLAATYPHPRPLSMENSLLHLVEKYPDPRPLSKENILLHLAAKYSDLRPLSTVSSATLEMQRELHIFKDVEKLVMPSFRELKNSEGKTPRELFTSTHACLQKDGEKWMRSIASQCLLVATIIATVAFQPAFTVPGGKDDNEGRKIVLRIFAIAKVIASSSSSISILTFLSILTSRYVENDFLISLPLKLVVGLLMLFISIGTMMLALISSFLYSL</sequence>
<organism evidence="1 2">
    <name type="scientific">Pistacia integerrima</name>
    <dbReference type="NCBI Taxonomy" id="434235"/>
    <lineage>
        <taxon>Eukaryota</taxon>
        <taxon>Viridiplantae</taxon>
        <taxon>Streptophyta</taxon>
        <taxon>Embryophyta</taxon>
        <taxon>Tracheophyta</taxon>
        <taxon>Spermatophyta</taxon>
        <taxon>Magnoliopsida</taxon>
        <taxon>eudicotyledons</taxon>
        <taxon>Gunneridae</taxon>
        <taxon>Pentapetalae</taxon>
        <taxon>rosids</taxon>
        <taxon>malvids</taxon>
        <taxon>Sapindales</taxon>
        <taxon>Anacardiaceae</taxon>
        <taxon>Pistacia</taxon>
    </lineage>
</organism>
<evidence type="ECO:0000313" key="2">
    <source>
        <dbReference type="Proteomes" id="UP001163603"/>
    </source>
</evidence>
<reference evidence="2" key="1">
    <citation type="journal article" date="2023" name="G3 (Bethesda)">
        <title>Genome assembly and association tests identify interacting loci associated with vigor, precocity, and sex in interspecific pistachio rootstocks.</title>
        <authorList>
            <person name="Palmer W."/>
            <person name="Jacygrad E."/>
            <person name="Sagayaradj S."/>
            <person name="Cavanaugh K."/>
            <person name="Han R."/>
            <person name="Bertier L."/>
            <person name="Beede B."/>
            <person name="Kafkas S."/>
            <person name="Golino D."/>
            <person name="Preece J."/>
            <person name="Michelmore R."/>
        </authorList>
    </citation>
    <scope>NUCLEOTIDE SEQUENCE [LARGE SCALE GENOMIC DNA]</scope>
</reference>
<name>A0ACC0XA49_9ROSI</name>
<dbReference type="Proteomes" id="UP001163603">
    <property type="component" value="Chromosome 13"/>
</dbReference>
<proteinExistence type="predicted"/>
<comment type="caution">
    <text evidence="1">The sequence shown here is derived from an EMBL/GenBank/DDBJ whole genome shotgun (WGS) entry which is preliminary data.</text>
</comment>
<evidence type="ECO:0000313" key="1">
    <source>
        <dbReference type="EMBL" id="KAJ0014017.1"/>
    </source>
</evidence>
<protein>
    <submittedName>
        <fullName evidence="1">Uncharacterized protein</fullName>
    </submittedName>
</protein>
<gene>
    <name evidence="1" type="ORF">Pint_21597</name>
</gene>